<dbReference type="EMBL" id="CM045768">
    <property type="protein sequence ID" value="KAI7982247.1"/>
    <property type="molecule type" value="Genomic_DNA"/>
</dbReference>
<evidence type="ECO:0000313" key="2">
    <source>
        <dbReference type="Proteomes" id="UP001060215"/>
    </source>
</evidence>
<reference evidence="1 2" key="1">
    <citation type="journal article" date="2022" name="Plant J.">
        <title>Chromosome-level genome of Camellia lanceoleosa provides a valuable resource for understanding genome evolution and self-incompatibility.</title>
        <authorList>
            <person name="Gong W."/>
            <person name="Xiao S."/>
            <person name="Wang L."/>
            <person name="Liao Z."/>
            <person name="Chang Y."/>
            <person name="Mo W."/>
            <person name="Hu G."/>
            <person name="Li W."/>
            <person name="Zhao G."/>
            <person name="Zhu H."/>
            <person name="Hu X."/>
            <person name="Ji K."/>
            <person name="Xiang X."/>
            <person name="Song Q."/>
            <person name="Yuan D."/>
            <person name="Jin S."/>
            <person name="Zhang L."/>
        </authorList>
    </citation>
    <scope>NUCLEOTIDE SEQUENCE [LARGE SCALE GENOMIC DNA]</scope>
    <source>
        <strain evidence="1">SQ_2022a</strain>
    </source>
</reference>
<sequence length="281" mass="30548">MLEVLEFGLTSENVVKGWVFTGGMQSTQLSESLNGTLRGYLKRTYMQLLGWIPSQLKNINLQKDGNSWSSGPAPPPPPGTPPVPSANRNHNSGGNNNPSNGGSSGGGSSKSAIQTPSTVITKTFETSASINLRPPPIDRHKSFDEDDFSRKPIVPIVPKKVHTPPVNAISYSIADLQMAIDSFSVETLVGEGSIGCVYRAQFDDGKVLAVKKINSSALPNHLSEDFMDIVSDVSRLRHPNITELVGYCSEHGQHLLVYEFHENGSLYDFLHLSDEFSKPLT</sequence>
<dbReference type="Proteomes" id="UP001060215">
    <property type="component" value="Chromosome 11"/>
</dbReference>
<keyword evidence="2" id="KW-1185">Reference proteome</keyword>
<proteinExistence type="predicted"/>
<protein>
    <submittedName>
        <fullName evidence="1">Protein STRUBBELIG-RECEPTOR FAMILY 6</fullName>
    </submittedName>
</protein>
<organism evidence="1 2">
    <name type="scientific">Camellia lanceoleosa</name>
    <dbReference type="NCBI Taxonomy" id="1840588"/>
    <lineage>
        <taxon>Eukaryota</taxon>
        <taxon>Viridiplantae</taxon>
        <taxon>Streptophyta</taxon>
        <taxon>Embryophyta</taxon>
        <taxon>Tracheophyta</taxon>
        <taxon>Spermatophyta</taxon>
        <taxon>Magnoliopsida</taxon>
        <taxon>eudicotyledons</taxon>
        <taxon>Gunneridae</taxon>
        <taxon>Pentapetalae</taxon>
        <taxon>asterids</taxon>
        <taxon>Ericales</taxon>
        <taxon>Theaceae</taxon>
        <taxon>Camellia</taxon>
    </lineage>
</organism>
<accession>A0ACC0F2I3</accession>
<comment type="caution">
    <text evidence="1">The sequence shown here is derived from an EMBL/GenBank/DDBJ whole genome shotgun (WGS) entry which is preliminary data.</text>
</comment>
<name>A0ACC0F2I3_9ERIC</name>
<evidence type="ECO:0000313" key="1">
    <source>
        <dbReference type="EMBL" id="KAI7982247.1"/>
    </source>
</evidence>
<gene>
    <name evidence="1" type="ORF">LOK49_LG15G00289</name>
</gene>